<organism evidence="1 2">
    <name type="scientific">Pseudaminobacter salicylatoxidans</name>
    <dbReference type="NCBI Taxonomy" id="93369"/>
    <lineage>
        <taxon>Bacteria</taxon>
        <taxon>Pseudomonadati</taxon>
        <taxon>Pseudomonadota</taxon>
        <taxon>Alphaproteobacteria</taxon>
        <taxon>Hyphomicrobiales</taxon>
        <taxon>Phyllobacteriaceae</taxon>
        <taxon>Pseudaminobacter</taxon>
    </lineage>
</organism>
<dbReference type="RefSeq" id="WP_109613899.1">
    <property type="nucleotide sequence ID" value="NZ_QGGG01000012.1"/>
</dbReference>
<sequence length="162" mass="16776">MATYQTTYTERPAKGLHGQIASEEKSNRISRTVESAGGIKFGTPVQRGTSDHGVVAFASGTFLGIAILNPAVPGDADNPDAYPQHFTGAFMTQGPMYVTAGGNVSDGGEVFYNTSTGRYVGAAGANIVGPIPDAVFDTSGGDGDIVEISLRLRATIHPEVTP</sequence>
<name>A0A316BZV6_PSESE</name>
<protein>
    <submittedName>
        <fullName evidence="1">Uncharacterized protein</fullName>
    </submittedName>
</protein>
<keyword evidence="2" id="KW-1185">Reference proteome</keyword>
<dbReference type="OrthoDB" id="7570830at2"/>
<comment type="caution">
    <text evidence="1">The sequence shown here is derived from an EMBL/GenBank/DDBJ whole genome shotgun (WGS) entry which is preliminary data.</text>
</comment>
<proteinExistence type="predicted"/>
<dbReference type="Proteomes" id="UP000245396">
    <property type="component" value="Unassembled WGS sequence"/>
</dbReference>
<dbReference type="AlphaFoldDB" id="A0A316BZV6"/>
<evidence type="ECO:0000313" key="2">
    <source>
        <dbReference type="Proteomes" id="UP000245396"/>
    </source>
</evidence>
<dbReference type="Pfam" id="PF22758">
    <property type="entry name" value="Phage_cement"/>
    <property type="match status" value="1"/>
</dbReference>
<accession>A0A316BZV6</accession>
<gene>
    <name evidence="1" type="ORF">C7441_112177</name>
</gene>
<reference evidence="1 2" key="1">
    <citation type="submission" date="2018-05" db="EMBL/GenBank/DDBJ databases">
        <title>Genomic Encyclopedia of Type Strains, Phase IV (KMG-IV): sequencing the most valuable type-strain genomes for metagenomic binning, comparative biology and taxonomic classification.</title>
        <authorList>
            <person name="Goeker M."/>
        </authorList>
    </citation>
    <scope>NUCLEOTIDE SEQUENCE [LARGE SCALE GENOMIC DNA]</scope>
    <source>
        <strain evidence="1 2">DSM 6986</strain>
    </source>
</reference>
<dbReference type="InterPro" id="IPR054438">
    <property type="entry name" value="Struct_cement_gp24/gp6"/>
</dbReference>
<dbReference type="EMBL" id="QGGG01000012">
    <property type="protein sequence ID" value="PWJ80635.1"/>
    <property type="molecule type" value="Genomic_DNA"/>
</dbReference>
<evidence type="ECO:0000313" key="1">
    <source>
        <dbReference type="EMBL" id="PWJ80635.1"/>
    </source>
</evidence>